<evidence type="ECO:0000313" key="2">
    <source>
        <dbReference type="EMBL" id="GER03864.1"/>
    </source>
</evidence>
<dbReference type="EMBL" id="BKCN01000006">
    <property type="protein sequence ID" value="GER03864.1"/>
    <property type="molecule type" value="Genomic_DNA"/>
</dbReference>
<reference evidence="2 3" key="1">
    <citation type="submission" date="2019-09" db="EMBL/GenBank/DDBJ databases">
        <title>NBRP : Genome information of microbial organism related human and environment.</title>
        <authorList>
            <person name="Hattori M."/>
            <person name="Oshima K."/>
            <person name="Inaba H."/>
            <person name="Suda W."/>
            <person name="Sakamoto M."/>
            <person name="Iino T."/>
            <person name="Kitahara M."/>
            <person name="Oshida Y."/>
            <person name="Iida T."/>
            <person name="Kudo T."/>
            <person name="Itoh T."/>
            <person name="Ohkuma M."/>
        </authorList>
    </citation>
    <scope>NUCLEOTIDE SEQUENCE [LARGE SCALE GENOMIC DNA]</scope>
    <source>
        <strain evidence="2 3">Q-1</strain>
    </source>
</reference>
<sequence>MKSRRRSNRPGNSQAKGPLAADDSGKQVGRVHLTDGDKAGAAAIGPKASGEISQVP</sequence>
<protein>
    <submittedName>
        <fullName evidence="2">Uncharacterized protein</fullName>
    </submittedName>
</protein>
<proteinExistence type="predicted"/>
<evidence type="ECO:0000256" key="1">
    <source>
        <dbReference type="SAM" id="MobiDB-lite"/>
    </source>
</evidence>
<gene>
    <name evidence="2" type="ORF">JCM17846_15460</name>
</gene>
<name>A0A5A7N7Y3_9PROT</name>
<dbReference type="Proteomes" id="UP000324996">
    <property type="component" value="Unassembled WGS sequence"/>
</dbReference>
<organism evidence="2 3">
    <name type="scientific">Iodidimonas nitroreducens</name>
    <dbReference type="NCBI Taxonomy" id="1236968"/>
    <lineage>
        <taxon>Bacteria</taxon>
        <taxon>Pseudomonadati</taxon>
        <taxon>Pseudomonadota</taxon>
        <taxon>Alphaproteobacteria</taxon>
        <taxon>Iodidimonadales</taxon>
        <taxon>Iodidimonadaceae</taxon>
        <taxon>Iodidimonas</taxon>
    </lineage>
</organism>
<comment type="caution">
    <text evidence="2">The sequence shown here is derived from an EMBL/GenBank/DDBJ whole genome shotgun (WGS) entry which is preliminary data.</text>
</comment>
<feature type="region of interest" description="Disordered" evidence="1">
    <location>
        <begin position="1"/>
        <end position="56"/>
    </location>
</feature>
<accession>A0A5A7N7Y3</accession>
<evidence type="ECO:0000313" key="3">
    <source>
        <dbReference type="Proteomes" id="UP000324996"/>
    </source>
</evidence>
<dbReference type="AlphaFoldDB" id="A0A5A7N7Y3"/>
<keyword evidence="3" id="KW-1185">Reference proteome</keyword>